<proteinExistence type="predicted"/>
<name>A0A1H7U9D0_9SPHI</name>
<dbReference type="GO" id="GO:0008270">
    <property type="term" value="F:zinc ion binding"/>
    <property type="evidence" value="ECO:0007669"/>
    <property type="project" value="InterPro"/>
</dbReference>
<keyword evidence="3" id="KW-1185">Reference proteome</keyword>
<gene>
    <name evidence="2" type="ORF">SAMN05421740_11412</name>
</gene>
<dbReference type="Gene3D" id="3.40.630.10">
    <property type="entry name" value="Zn peptidases"/>
    <property type="match status" value="1"/>
</dbReference>
<dbReference type="GO" id="GO:0006508">
    <property type="term" value="P:proteolysis"/>
    <property type="evidence" value="ECO:0007669"/>
    <property type="project" value="InterPro"/>
</dbReference>
<organism evidence="2 3">
    <name type="scientific">Parapedobacter koreensis</name>
    <dbReference type="NCBI Taxonomy" id="332977"/>
    <lineage>
        <taxon>Bacteria</taxon>
        <taxon>Pseudomonadati</taxon>
        <taxon>Bacteroidota</taxon>
        <taxon>Sphingobacteriia</taxon>
        <taxon>Sphingobacteriales</taxon>
        <taxon>Sphingobacteriaceae</taxon>
        <taxon>Parapedobacter</taxon>
    </lineage>
</organism>
<reference evidence="3" key="1">
    <citation type="submission" date="2016-10" db="EMBL/GenBank/DDBJ databases">
        <authorList>
            <person name="Varghese N."/>
            <person name="Submissions S."/>
        </authorList>
    </citation>
    <scope>NUCLEOTIDE SEQUENCE [LARGE SCALE GENOMIC DNA]</scope>
    <source>
        <strain evidence="3">Jip14</strain>
    </source>
</reference>
<keyword evidence="2" id="KW-0121">Carboxypeptidase</keyword>
<dbReference type="InterPro" id="IPR000834">
    <property type="entry name" value="Peptidase_M14"/>
</dbReference>
<dbReference type="RefSeq" id="WP_090609161.1">
    <property type="nucleotide sequence ID" value="NZ_FNZR01000014.1"/>
</dbReference>
<dbReference type="Proteomes" id="UP000198916">
    <property type="component" value="Unassembled WGS sequence"/>
</dbReference>
<keyword evidence="2" id="KW-0378">Hydrolase</keyword>
<feature type="domain" description="Peptidase M14" evidence="1">
    <location>
        <begin position="85"/>
        <end position="224"/>
    </location>
</feature>
<dbReference type="AlphaFoldDB" id="A0A1H7U9D0"/>
<dbReference type="EMBL" id="FNZR01000014">
    <property type="protein sequence ID" value="SEL92887.1"/>
    <property type="molecule type" value="Genomic_DNA"/>
</dbReference>
<evidence type="ECO:0000313" key="3">
    <source>
        <dbReference type="Proteomes" id="UP000198916"/>
    </source>
</evidence>
<evidence type="ECO:0000259" key="1">
    <source>
        <dbReference type="Pfam" id="PF00246"/>
    </source>
</evidence>
<dbReference type="STRING" id="332977.SAMN05421740_11412"/>
<keyword evidence="2" id="KW-0645">Protease</keyword>
<protein>
    <submittedName>
        <fullName evidence="2">Zinc carboxypeptidase</fullName>
    </submittedName>
</protein>
<sequence>MNRISRNGAVRWLLAAAICCSGGLAIGQPIDRAYNEKIRAYTTDARFLPSSVLDLVDDPAAPSPLDHFGEIIGAPGIMHNTTEIYGYFKALADHSPRVEMTRLGVSEEGRDMHLIVIADEQTIQQLAAYKARLAQLADPRKITREEAMAIIGKAKPVYYLNGGLHSPETGSPEMLMELAYRLATDTSQAIAAVRERVITVINPVSEPDGWDKMRDWYYRYSKQRTDWDDGMPARPPYWGKYVVHDNNRDGIQVTQELSKAAIRAYFEWYPTVFLDLHESVPLLYISTGTGPYNPDTDPVTVNEWQLLAQHEMTQLSAQGLPGVFTWAFFDGWHVEYLGWVANNHNSIGRFYETFGNAGANTFLRDLADGRYAGKPATAREWYRPDPATEKVLWSFRNNINYMQAGAIAALQYAATNGATLLENFYQKGVKAVEKGKTGSVKAFAIPAKQRDPAMAAYLVNQLLIQGIEVHQVTQGEGIGDYVVLLDQPYGPFAKTLLSKQQYPKDAEHPPYDDVAWTFGLLFGVDVQELAEPKYERANLQLLDKEVVHRGKVVGSGAYYYLPYKAQNTVLAALYWLQKQRPSASVALIEEDRVVPGGLDSIPAGSIVFEGISSDDATAIATAFGLDLVASASKVEARQRPVTLPRVAVYHSWAYTQDEGWTRYTLEQRGIPYTSINKDHLKAGNLREQFDVILVPRLRGGVTDFIHEIDRKYGPMPYTKTDEYPAHGFPDATDDITGGPGFEGVANLQAFAEQGGIIVTMDNSSMMVAGTGIGGELGVKPTSRLFHPGSVVQARVKQRGNPVFYGYPELFPVFRGNGPVLAVEKRYRQDMLLLQYGAQTAKVDEPYRGPILGLPAQENTPIEAATAVDASKYPYVLSGMVRNEDEIIGEGAIFDVPVGKGRLLAFTFDPLHRYQNHHDAPLVWNILINWDHLKASQ</sequence>
<evidence type="ECO:0000313" key="2">
    <source>
        <dbReference type="EMBL" id="SEL92887.1"/>
    </source>
</evidence>
<dbReference type="SUPFAM" id="SSF53187">
    <property type="entry name" value="Zn-dependent exopeptidases"/>
    <property type="match status" value="1"/>
</dbReference>
<dbReference type="OrthoDB" id="9758209at2"/>
<accession>A0A1H7U9D0</accession>
<dbReference type="GO" id="GO:0004181">
    <property type="term" value="F:metallocarboxypeptidase activity"/>
    <property type="evidence" value="ECO:0007669"/>
    <property type="project" value="InterPro"/>
</dbReference>
<dbReference type="Pfam" id="PF00246">
    <property type="entry name" value="Peptidase_M14"/>
    <property type="match status" value="1"/>
</dbReference>